<dbReference type="EMBL" id="CAFAAW010000031">
    <property type="protein sequence ID" value="CAB4808129.1"/>
    <property type="molecule type" value="Genomic_DNA"/>
</dbReference>
<evidence type="ECO:0000313" key="1">
    <source>
        <dbReference type="EMBL" id="CAB4808129.1"/>
    </source>
</evidence>
<accession>A0A6J6YGL3</accession>
<name>A0A6J6YGL3_9ZZZZ</name>
<sequence>MPTVNPSTTESGTLFIKPPNRITDIRITTKPAITPKIGIAVGPKLAITGIKTTVIAPVGPLI</sequence>
<reference evidence="1" key="1">
    <citation type="submission" date="2020-05" db="EMBL/GenBank/DDBJ databases">
        <authorList>
            <person name="Chiriac C."/>
            <person name="Salcher M."/>
            <person name="Ghai R."/>
            <person name="Kavagutti S V."/>
        </authorList>
    </citation>
    <scope>NUCLEOTIDE SEQUENCE</scope>
</reference>
<proteinExistence type="predicted"/>
<protein>
    <submittedName>
        <fullName evidence="1">Unannotated protein</fullName>
    </submittedName>
</protein>
<dbReference type="AlphaFoldDB" id="A0A6J6YGL3"/>
<gene>
    <name evidence="1" type="ORF">UFOPK3120_00406</name>
</gene>
<organism evidence="1">
    <name type="scientific">freshwater metagenome</name>
    <dbReference type="NCBI Taxonomy" id="449393"/>
    <lineage>
        <taxon>unclassified sequences</taxon>
        <taxon>metagenomes</taxon>
        <taxon>ecological metagenomes</taxon>
    </lineage>
</organism>